<feature type="transmembrane region" description="Helical" evidence="6">
    <location>
        <begin position="175"/>
        <end position="196"/>
    </location>
</feature>
<gene>
    <name evidence="8" type="ORF">PHACADRAFT_252002</name>
</gene>
<dbReference type="Proteomes" id="UP000008370">
    <property type="component" value="Unassembled WGS sequence"/>
</dbReference>
<proteinExistence type="predicted"/>
<evidence type="ECO:0000256" key="6">
    <source>
        <dbReference type="SAM" id="Phobius"/>
    </source>
</evidence>
<dbReference type="SUPFAM" id="SSF103473">
    <property type="entry name" value="MFS general substrate transporter"/>
    <property type="match status" value="1"/>
</dbReference>
<feature type="region of interest" description="Disordered" evidence="5">
    <location>
        <begin position="421"/>
        <end position="463"/>
    </location>
</feature>
<dbReference type="GeneID" id="18915384"/>
<keyword evidence="9" id="KW-1185">Reference proteome</keyword>
<dbReference type="Pfam" id="PF07690">
    <property type="entry name" value="MFS_1"/>
    <property type="match status" value="1"/>
</dbReference>
<dbReference type="PANTHER" id="PTHR23501">
    <property type="entry name" value="MAJOR FACILITATOR SUPERFAMILY"/>
    <property type="match status" value="1"/>
</dbReference>
<feature type="transmembrane region" description="Helical" evidence="6">
    <location>
        <begin position="133"/>
        <end position="154"/>
    </location>
</feature>
<evidence type="ECO:0000256" key="3">
    <source>
        <dbReference type="ARBA" id="ARBA00022989"/>
    </source>
</evidence>
<dbReference type="InterPro" id="IPR020846">
    <property type="entry name" value="MFS_dom"/>
</dbReference>
<feature type="transmembrane region" description="Helical" evidence="6">
    <location>
        <begin position="101"/>
        <end position="121"/>
    </location>
</feature>
<feature type="transmembrane region" description="Helical" evidence="6">
    <location>
        <begin position="69"/>
        <end position="89"/>
    </location>
</feature>
<feature type="transmembrane region" description="Helical" evidence="6">
    <location>
        <begin position="380"/>
        <end position="399"/>
    </location>
</feature>
<dbReference type="GO" id="GO:0005886">
    <property type="term" value="C:plasma membrane"/>
    <property type="evidence" value="ECO:0007669"/>
    <property type="project" value="TreeGrafter"/>
</dbReference>
<dbReference type="PROSITE" id="PS50850">
    <property type="entry name" value="MFS"/>
    <property type="match status" value="1"/>
</dbReference>
<dbReference type="PANTHER" id="PTHR23501:SF189">
    <property type="entry name" value="DRUG TRANSPORTER, PUTATIVE (AFU_ORTHOLOGUE AFUA_4G03920)-RELATED"/>
    <property type="match status" value="1"/>
</dbReference>
<sequence length="463" mass="50474">MIQLIIFRAFQGIGGGAIITMFMIIVSDIVSLKDRGKYQGISEAVAALSNGFGPVIGGLFSQYTTWRWAFWINLPLGGIAIAVGIWVLPLKKVHGDMRQKLVQIDYVGSLLTTVSSILLLLGLNWGGVTQPWVSAPVLVPLFLGVVVFVLFLFWEAKFTKLPIIPMHIFKVKTVSGVYISTMMNGMTFFSILYYVPQFLQLVRGSTPVTSSLLLMPFLAPISFVVFLCGQYTSRTGHYRNLVIFGYGLWCIAQGLQSTINEHSSVGKIVGTLLMAGVASGFTFQTSLLAAQAAVPRHEMAVVTGVRNFVRLFGSTIALAICASLVNNTLRTAVRPLGLSADQIAALLNDPTIINRSSALDLDANSKAVVIAAYTKGFHSVFYLTVTCTGIAFLASVFMIEQHELNRADDQELKRQAKEKLAKRKLEKKEKDLEAAQALPELEKTMAPPSEVSNASDKADADQV</sequence>
<dbReference type="InParanoid" id="K5W2F1"/>
<dbReference type="InterPro" id="IPR036259">
    <property type="entry name" value="MFS_trans_sf"/>
</dbReference>
<evidence type="ECO:0000256" key="5">
    <source>
        <dbReference type="SAM" id="MobiDB-lite"/>
    </source>
</evidence>
<dbReference type="STRING" id="650164.K5W2F1"/>
<evidence type="ECO:0000256" key="4">
    <source>
        <dbReference type="ARBA" id="ARBA00023136"/>
    </source>
</evidence>
<feature type="transmembrane region" description="Helical" evidence="6">
    <location>
        <begin position="311"/>
        <end position="329"/>
    </location>
</feature>
<feature type="domain" description="Major facilitator superfamily (MFS) profile" evidence="7">
    <location>
        <begin position="1"/>
        <end position="403"/>
    </location>
</feature>
<dbReference type="PRINTS" id="PR01036">
    <property type="entry name" value="TCRTETB"/>
</dbReference>
<name>K5W2F1_PHACS</name>
<evidence type="ECO:0000313" key="8">
    <source>
        <dbReference type="EMBL" id="EKM58038.1"/>
    </source>
</evidence>
<dbReference type="AlphaFoldDB" id="K5W2F1"/>
<dbReference type="RefSeq" id="XP_007393366.1">
    <property type="nucleotide sequence ID" value="XM_007393304.1"/>
</dbReference>
<dbReference type="InterPro" id="IPR011701">
    <property type="entry name" value="MFS"/>
</dbReference>
<feature type="transmembrane region" description="Helical" evidence="6">
    <location>
        <begin position="241"/>
        <end position="259"/>
    </location>
</feature>
<evidence type="ECO:0000259" key="7">
    <source>
        <dbReference type="PROSITE" id="PS50850"/>
    </source>
</evidence>
<keyword evidence="4 6" id="KW-0472">Membrane</keyword>
<feature type="transmembrane region" description="Helical" evidence="6">
    <location>
        <begin position="12"/>
        <end position="32"/>
    </location>
</feature>
<keyword evidence="2 6" id="KW-0812">Transmembrane</keyword>
<dbReference type="GO" id="GO:0022857">
    <property type="term" value="F:transmembrane transporter activity"/>
    <property type="evidence" value="ECO:0007669"/>
    <property type="project" value="InterPro"/>
</dbReference>
<feature type="transmembrane region" description="Helical" evidence="6">
    <location>
        <begin position="208"/>
        <end position="229"/>
    </location>
</feature>
<evidence type="ECO:0000256" key="2">
    <source>
        <dbReference type="ARBA" id="ARBA00022692"/>
    </source>
</evidence>
<dbReference type="OrthoDB" id="10021397at2759"/>
<keyword evidence="3 6" id="KW-1133">Transmembrane helix</keyword>
<evidence type="ECO:0000313" key="9">
    <source>
        <dbReference type="Proteomes" id="UP000008370"/>
    </source>
</evidence>
<feature type="transmembrane region" description="Helical" evidence="6">
    <location>
        <begin position="265"/>
        <end position="290"/>
    </location>
</feature>
<accession>K5W2F1</accession>
<dbReference type="HOGENOM" id="CLU_000960_22_0_1"/>
<evidence type="ECO:0000256" key="1">
    <source>
        <dbReference type="ARBA" id="ARBA00004141"/>
    </source>
</evidence>
<protein>
    <recommendedName>
        <fullName evidence="7">Major facilitator superfamily (MFS) profile domain-containing protein</fullName>
    </recommendedName>
</protein>
<organism evidence="8 9">
    <name type="scientific">Phanerochaete carnosa (strain HHB-10118-sp)</name>
    <name type="common">White-rot fungus</name>
    <name type="synonym">Peniophora carnosa</name>
    <dbReference type="NCBI Taxonomy" id="650164"/>
    <lineage>
        <taxon>Eukaryota</taxon>
        <taxon>Fungi</taxon>
        <taxon>Dikarya</taxon>
        <taxon>Basidiomycota</taxon>
        <taxon>Agaricomycotina</taxon>
        <taxon>Agaricomycetes</taxon>
        <taxon>Polyporales</taxon>
        <taxon>Phanerochaetaceae</taxon>
        <taxon>Phanerochaete</taxon>
    </lineage>
</organism>
<dbReference type="EMBL" id="JH930470">
    <property type="protein sequence ID" value="EKM58038.1"/>
    <property type="molecule type" value="Genomic_DNA"/>
</dbReference>
<dbReference type="KEGG" id="pco:PHACADRAFT_252002"/>
<comment type="subcellular location">
    <subcellularLocation>
        <location evidence="1">Membrane</location>
        <topology evidence="1">Multi-pass membrane protein</topology>
    </subcellularLocation>
</comment>
<reference evidence="8 9" key="1">
    <citation type="journal article" date="2012" name="BMC Genomics">
        <title>Comparative genomics of the white-rot fungi, Phanerochaete carnosa and P. chrysosporium, to elucidate the genetic basis of the distinct wood types they colonize.</title>
        <authorList>
            <person name="Suzuki H."/>
            <person name="MacDonald J."/>
            <person name="Syed K."/>
            <person name="Salamov A."/>
            <person name="Hori C."/>
            <person name="Aerts A."/>
            <person name="Henrissat B."/>
            <person name="Wiebenga A."/>
            <person name="vanKuyk P.A."/>
            <person name="Barry K."/>
            <person name="Lindquist E."/>
            <person name="LaButti K."/>
            <person name="Lapidus A."/>
            <person name="Lucas S."/>
            <person name="Coutinho P."/>
            <person name="Gong Y."/>
            <person name="Samejima M."/>
            <person name="Mahadevan R."/>
            <person name="Abou-Zaid M."/>
            <person name="de Vries R.P."/>
            <person name="Igarashi K."/>
            <person name="Yadav J.S."/>
            <person name="Grigoriev I.V."/>
            <person name="Master E.R."/>
        </authorList>
    </citation>
    <scope>NUCLEOTIDE SEQUENCE [LARGE SCALE GENOMIC DNA]</scope>
    <source>
        <strain evidence="8 9">HHB-10118-sp</strain>
    </source>
</reference>
<dbReference type="Gene3D" id="1.20.1250.20">
    <property type="entry name" value="MFS general substrate transporter like domains"/>
    <property type="match status" value="2"/>
</dbReference>